<keyword evidence="2" id="KW-1185">Reference proteome</keyword>
<dbReference type="RefSeq" id="WP_157568653.1">
    <property type="nucleotide sequence ID" value="NZ_WPIK01000015.1"/>
</dbReference>
<reference evidence="1 2" key="1">
    <citation type="submission" date="2019-12" db="EMBL/GenBank/DDBJ databases">
        <title>Mucilaginibacter sp. HMF7410 genome sequencing and assembly.</title>
        <authorList>
            <person name="Kang H."/>
            <person name="Cha I."/>
            <person name="Kim H."/>
            <person name="Joh K."/>
        </authorList>
    </citation>
    <scope>NUCLEOTIDE SEQUENCE [LARGE SCALE GENOMIC DNA]</scope>
    <source>
        <strain evidence="1 2">HMF7410</strain>
    </source>
</reference>
<sequence>MKNYKLLLLLPLTFLLSRCGVNKQIEQAKALGKCRFELVSADSVYLSGINMNQFKDMDNVNIGSLPRLAMGLLSHNVPLDARLVLKITNPTAETAAINQFEYKVLLRNSEVFTGYVNQRVEVAPVGGQTRVPINITTNAYHLITDDQTREAFANLVQNLSGAKNAHRSVITIKIKPTLDLGNKAISYPGYITFDKEIGR</sequence>
<dbReference type="EMBL" id="WPIK01000015">
    <property type="protein sequence ID" value="MVN22926.1"/>
    <property type="molecule type" value="Genomic_DNA"/>
</dbReference>
<evidence type="ECO:0000313" key="1">
    <source>
        <dbReference type="EMBL" id="MVN22926.1"/>
    </source>
</evidence>
<name>A0A7K1T035_9SPHI</name>
<comment type="caution">
    <text evidence="1">The sequence shown here is derived from an EMBL/GenBank/DDBJ whole genome shotgun (WGS) entry which is preliminary data.</text>
</comment>
<protein>
    <recommendedName>
        <fullName evidence="3">Late embryogenesis abundant protein</fullName>
    </recommendedName>
</protein>
<proteinExistence type="predicted"/>
<dbReference type="Proteomes" id="UP000462014">
    <property type="component" value="Unassembled WGS sequence"/>
</dbReference>
<dbReference type="Gene3D" id="2.60.40.1820">
    <property type="match status" value="1"/>
</dbReference>
<dbReference type="AlphaFoldDB" id="A0A7K1T035"/>
<evidence type="ECO:0008006" key="3">
    <source>
        <dbReference type="Google" id="ProtNLM"/>
    </source>
</evidence>
<organism evidence="1 2">
    <name type="scientific">Mucilaginibacter arboris</name>
    <dbReference type="NCBI Taxonomy" id="2682090"/>
    <lineage>
        <taxon>Bacteria</taxon>
        <taxon>Pseudomonadati</taxon>
        <taxon>Bacteroidota</taxon>
        <taxon>Sphingobacteriia</taxon>
        <taxon>Sphingobacteriales</taxon>
        <taxon>Sphingobacteriaceae</taxon>
        <taxon>Mucilaginibacter</taxon>
    </lineage>
</organism>
<gene>
    <name evidence="1" type="ORF">GO621_15480</name>
</gene>
<evidence type="ECO:0000313" key="2">
    <source>
        <dbReference type="Proteomes" id="UP000462014"/>
    </source>
</evidence>
<accession>A0A7K1T035</accession>